<accession>A0A367KP32</accession>
<keyword evidence="2" id="KW-1185">Reference proteome</keyword>
<evidence type="ECO:0000313" key="2">
    <source>
        <dbReference type="Proteomes" id="UP000253551"/>
    </source>
</evidence>
<evidence type="ECO:0000313" key="1">
    <source>
        <dbReference type="EMBL" id="RCI03953.1"/>
    </source>
</evidence>
<name>A0A367KP32_RHIST</name>
<proteinExistence type="predicted"/>
<reference evidence="1 2" key="1">
    <citation type="journal article" date="2018" name="G3 (Bethesda)">
        <title>Phylogenetic and Phylogenomic Definition of Rhizopus Species.</title>
        <authorList>
            <person name="Gryganskyi A.P."/>
            <person name="Golan J."/>
            <person name="Dolatabadi S."/>
            <person name="Mondo S."/>
            <person name="Robb S."/>
            <person name="Idnurm A."/>
            <person name="Muszewska A."/>
            <person name="Steczkiewicz K."/>
            <person name="Masonjones S."/>
            <person name="Liao H.L."/>
            <person name="Gajdeczka M.T."/>
            <person name="Anike F."/>
            <person name="Vuek A."/>
            <person name="Anishchenko I.M."/>
            <person name="Voigt K."/>
            <person name="de Hoog G.S."/>
            <person name="Smith M.E."/>
            <person name="Heitman J."/>
            <person name="Vilgalys R."/>
            <person name="Stajich J.E."/>
        </authorList>
    </citation>
    <scope>NUCLEOTIDE SEQUENCE [LARGE SCALE GENOMIC DNA]</scope>
    <source>
        <strain evidence="1 2">LSU 92-RS-03</strain>
    </source>
</reference>
<dbReference type="Proteomes" id="UP000253551">
    <property type="component" value="Unassembled WGS sequence"/>
</dbReference>
<protein>
    <submittedName>
        <fullName evidence="1">Uncharacterized protein</fullName>
    </submittedName>
</protein>
<comment type="caution">
    <text evidence="1">The sequence shown here is derived from an EMBL/GenBank/DDBJ whole genome shotgun (WGS) entry which is preliminary data.</text>
</comment>
<organism evidence="1 2">
    <name type="scientific">Rhizopus stolonifer</name>
    <name type="common">Rhizopus nigricans</name>
    <dbReference type="NCBI Taxonomy" id="4846"/>
    <lineage>
        <taxon>Eukaryota</taxon>
        <taxon>Fungi</taxon>
        <taxon>Fungi incertae sedis</taxon>
        <taxon>Mucoromycota</taxon>
        <taxon>Mucoromycotina</taxon>
        <taxon>Mucoromycetes</taxon>
        <taxon>Mucorales</taxon>
        <taxon>Mucorineae</taxon>
        <taxon>Rhizopodaceae</taxon>
        <taxon>Rhizopus</taxon>
    </lineage>
</organism>
<dbReference type="EMBL" id="PJQM01000835">
    <property type="protein sequence ID" value="RCI03953.1"/>
    <property type="molecule type" value="Genomic_DNA"/>
</dbReference>
<gene>
    <name evidence="1" type="ORF">CU098_012942</name>
</gene>
<feature type="non-terminal residue" evidence="1">
    <location>
        <position position="1"/>
    </location>
</feature>
<sequence>APPTPPSYHPYLYKQKVKYPMLDGRLQTPAYFGYFPVNPSETKRSYRMHPSKIGKVRVMQREHPVHQDKIPYSLIKKPQEFANAQYLSMKQDPKFRRNALQAYISYMTYADMTRRKMQSTPLSVVGQPVPLVPEPIIEKPLTAFLRQSSTPLPRLRKHYY</sequence>
<dbReference type="OrthoDB" id="2290708at2759"/>
<dbReference type="AlphaFoldDB" id="A0A367KP32"/>